<evidence type="ECO:0000256" key="1">
    <source>
        <dbReference type="SAM" id="MobiDB-lite"/>
    </source>
</evidence>
<evidence type="ECO:0000313" key="2">
    <source>
        <dbReference type="EMBL" id="KXZ48612.1"/>
    </source>
</evidence>
<keyword evidence="3" id="KW-1185">Reference proteome</keyword>
<feature type="region of interest" description="Disordered" evidence="1">
    <location>
        <begin position="52"/>
        <end position="277"/>
    </location>
</feature>
<feature type="compositionally biased region" description="Low complexity" evidence="1">
    <location>
        <begin position="218"/>
        <end position="233"/>
    </location>
</feature>
<feature type="compositionally biased region" description="Low complexity" evidence="1">
    <location>
        <begin position="103"/>
        <end position="138"/>
    </location>
</feature>
<dbReference type="EMBL" id="LSYV01000027">
    <property type="protein sequence ID" value="KXZ48612.1"/>
    <property type="molecule type" value="Genomic_DNA"/>
</dbReference>
<dbReference type="AlphaFoldDB" id="A0A150GFJ0"/>
<name>A0A150GFJ0_GONPE</name>
<feature type="region of interest" description="Disordered" evidence="1">
    <location>
        <begin position="295"/>
        <end position="315"/>
    </location>
</feature>
<gene>
    <name evidence="2" type="ORF">GPECTOR_26g515</name>
</gene>
<sequence length="315" mass="29437">MPSNPLPHPAILPSTVIDSFPALPPRRSSSAPLQLGPLPLALVEEIMRASGRQLGPDGTSAALSIASTVPGSSGRGAGQQHQQLRHDASSSTGGAGGGGSGGAAAPLPAGMRASGAAAGAGSAGAAAPVAAAKRAAAGRLGGAGGGGADDGVCSLALSRSPIDAPGMRPAPGPSPRPPAAPAGAAAAGGHAVSSGGAADAVRGFRRTTYSRTPDGVTGAAAAGAAASAGSAAGAAGGQQAGVSSGGCGCETRSEASPAALRSHPLDPSDWGSDCENDSQAAAVVAAAVQRSGSSLVAMDGDGGGQDEGSLLFELD</sequence>
<proteinExistence type="predicted"/>
<protein>
    <submittedName>
        <fullName evidence="2">Uncharacterized protein</fullName>
    </submittedName>
</protein>
<organism evidence="2 3">
    <name type="scientific">Gonium pectorale</name>
    <name type="common">Green alga</name>
    <dbReference type="NCBI Taxonomy" id="33097"/>
    <lineage>
        <taxon>Eukaryota</taxon>
        <taxon>Viridiplantae</taxon>
        <taxon>Chlorophyta</taxon>
        <taxon>core chlorophytes</taxon>
        <taxon>Chlorophyceae</taxon>
        <taxon>CS clade</taxon>
        <taxon>Chlamydomonadales</taxon>
        <taxon>Volvocaceae</taxon>
        <taxon>Gonium</taxon>
    </lineage>
</organism>
<comment type="caution">
    <text evidence="2">The sequence shown here is derived from an EMBL/GenBank/DDBJ whole genome shotgun (WGS) entry which is preliminary data.</text>
</comment>
<feature type="compositionally biased region" description="Gly residues" evidence="1">
    <location>
        <begin position="234"/>
        <end position="248"/>
    </location>
</feature>
<dbReference type="Proteomes" id="UP000075714">
    <property type="component" value="Unassembled WGS sequence"/>
</dbReference>
<feature type="compositionally biased region" description="Pro residues" evidence="1">
    <location>
        <begin position="168"/>
        <end position="180"/>
    </location>
</feature>
<feature type="compositionally biased region" description="Gly residues" evidence="1">
    <location>
        <begin position="139"/>
        <end position="149"/>
    </location>
</feature>
<feature type="compositionally biased region" description="Gly residues" evidence="1">
    <location>
        <begin position="93"/>
        <end position="102"/>
    </location>
</feature>
<feature type="compositionally biased region" description="Low complexity" evidence="1">
    <location>
        <begin position="181"/>
        <end position="201"/>
    </location>
</feature>
<feature type="compositionally biased region" description="Polar residues" evidence="1">
    <location>
        <begin position="61"/>
        <end position="71"/>
    </location>
</feature>
<reference evidence="3" key="1">
    <citation type="journal article" date="2016" name="Nat. Commun.">
        <title>The Gonium pectorale genome demonstrates co-option of cell cycle regulation during the evolution of multicellularity.</title>
        <authorList>
            <person name="Hanschen E.R."/>
            <person name="Marriage T.N."/>
            <person name="Ferris P.J."/>
            <person name="Hamaji T."/>
            <person name="Toyoda A."/>
            <person name="Fujiyama A."/>
            <person name="Neme R."/>
            <person name="Noguchi H."/>
            <person name="Minakuchi Y."/>
            <person name="Suzuki M."/>
            <person name="Kawai-Toyooka H."/>
            <person name="Smith D.R."/>
            <person name="Sparks H."/>
            <person name="Anderson J."/>
            <person name="Bakaric R."/>
            <person name="Luria V."/>
            <person name="Karger A."/>
            <person name="Kirschner M.W."/>
            <person name="Durand P.M."/>
            <person name="Michod R.E."/>
            <person name="Nozaki H."/>
            <person name="Olson B.J."/>
        </authorList>
    </citation>
    <scope>NUCLEOTIDE SEQUENCE [LARGE SCALE GENOMIC DNA]</scope>
    <source>
        <strain evidence="3">NIES-2863</strain>
    </source>
</reference>
<accession>A0A150GFJ0</accession>
<evidence type="ECO:0000313" key="3">
    <source>
        <dbReference type="Proteomes" id="UP000075714"/>
    </source>
</evidence>